<organism evidence="2 3">
    <name type="scientific">Streptococcus suis</name>
    <dbReference type="NCBI Taxonomy" id="1307"/>
    <lineage>
        <taxon>Bacteria</taxon>
        <taxon>Bacillati</taxon>
        <taxon>Bacillota</taxon>
        <taxon>Bacilli</taxon>
        <taxon>Lactobacillales</taxon>
        <taxon>Streptococcaceae</taxon>
        <taxon>Streptococcus</taxon>
    </lineage>
</organism>
<feature type="coiled-coil region" evidence="1">
    <location>
        <begin position="21"/>
        <end position="48"/>
    </location>
</feature>
<keyword evidence="1" id="KW-0175">Coiled coil</keyword>
<dbReference type="AlphaFoldDB" id="A0AAW9DJ15"/>
<dbReference type="InterPro" id="IPR036234">
    <property type="entry name" value="SA_I/II_PAC_V_sf"/>
</dbReference>
<evidence type="ECO:0000256" key="1">
    <source>
        <dbReference type="SAM" id="Coils"/>
    </source>
</evidence>
<dbReference type="SUPFAM" id="SSF74914">
    <property type="entry name" value="V-region of surface antigen I/II (SA I/II, PAC)"/>
    <property type="match status" value="1"/>
</dbReference>
<protein>
    <submittedName>
        <fullName evidence="2">Uncharacterized protein</fullName>
    </submittedName>
</protein>
<name>A0AAW9DJ15_STRSU</name>
<dbReference type="Proteomes" id="UP001270004">
    <property type="component" value="Unassembled WGS sequence"/>
</dbReference>
<gene>
    <name evidence="2" type="ORF">SHY70_12130</name>
</gene>
<accession>A0AAW9DJ15</accession>
<dbReference type="Gene3D" id="6.10.250.2200">
    <property type="match status" value="1"/>
</dbReference>
<dbReference type="RefSeq" id="WP_413747441.1">
    <property type="nucleotide sequence ID" value="NZ_JAWWZK010000239.1"/>
</dbReference>
<evidence type="ECO:0000313" key="3">
    <source>
        <dbReference type="Proteomes" id="UP001270004"/>
    </source>
</evidence>
<comment type="caution">
    <text evidence="2">The sequence shown here is derived from an EMBL/GenBank/DDBJ whole genome shotgun (WGS) entry which is preliminary data.</text>
</comment>
<reference evidence="2" key="1">
    <citation type="submission" date="2023-11" db="EMBL/GenBank/DDBJ databases">
        <title>Antimicrobial resistance in invasive Streptococcus suis isolated in Spain and the associated genetic mechanisms.</title>
        <authorList>
            <person name="Uruen C."/>
            <person name="Arenas J.A."/>
        </authorList>
    </citation>
    <scope>NUCLEOTIDE SEQUENCE</scope>
    <source>
        <strain evidence="2">Ss_70</strain>
    </source>
</reference>
<dbReference type="Gene3D" id="2.60.530.10">
    <property type="entry name" value="Major cell-surface adhesin PAc"/>
    <property type="match status" value="1"/>
</dbReference>
<feature type="non-terminal residue" evidence="2">
    <location>
        <position position="169"/>
    </location>
</feature>
<dbReference type="EMBL" id="JAWWZK010000239">
    <property type="protein sequence ID" value="MDX5038998.1"/>
    <property type="molecule type" value="Genomic_DNA"/>
</dbReference>
<sequence>NQDYANYQAALSTYTAASTGNARLKAAYDAAKAEYDKKKAEYDTAKAAYDKQVAEANRLTGVDGYLSEAVVQSLISKSEPNAKIVEIDGVTNFLSTTKREEIRLKNPNLVHTVSSYDANDYTNKMESAPLNVQGITDEAVTFELAVGQSATVIYGGNLTSTFNGESIEK</sequence>
<evidence type="ECO:0000313" key="2">
    <source>
        <dbReference type="EMBL" id="MDX5038998.1"/>
    </source>
</evidence>
<feature type="non-terminal residue" evidence="2">
    <location>
        <position position="1"/>
    </location>
</feature>
<proteinExistence type="predicted"/>